<gene>
    <name evidence="1" type="ORF">BWK59_10300</name>
</gene>
<organism evidence="1 2">
    <name type="scientific">Flavobacterium davisii</name>
    <dbReference type="NCBI Taxonomy" id="2906077"/>
    <lineage>
        <taxon>Bacteria</taxon>
        <taxon>Pseudomonadati</taxon>
        <taxon>Bacteroidota</taxon>
        <taxon>Flavobacteriia</taxon>
        <taxon>Flavobacteriales</taxon>
        <taxon>Flavobacteriaceae</taxon>
        <taxon>Flavobacterium</taxon>
    </lineage>
</organism>
<evidence type="ECO:0000313" key="1">
    <source>
        <dbReference type="EMBL" id="OWP83467.1"/>
    </source>
</evidence>
<comment type="caution">
    <text evidence="1">The sequence shown here is derived from an EMBL/GenBank/DDBJ whole genome shotgun (WGS) entry which is preliminary data.</text>
</comment>
<proteinExistence type="predicted"/>
<dbReference type="EMBL" id="MTCZ01000110">
    <property type="protein sequence ID" value="OWP83467.1"/>
    <property type="molecule type" value="Genomic_DNA"/>
</dbReference>
<reference evidence="1 2" key="1">
    <citation type="journal article" date="2017" name="Infect. Genet. Evol.">
        <title>Comparative genome analysis of fish pathogen Flavobacterium columnare reveals extensive sequence diversity within the species.</title>
        <authorList>
            <person name="Kayansamruaj P."/>
            <person name="Dong H.T."/>
            <person name="Hirono I."/>
            <person name="Kondo H."/>
            <person name="Senapin S."/>
            <person name="Rodkhum C."/>
        </authorList>
    </citation>
    <scope>NUCLEOTIDE SEQUENCE [LARGE SCALE GENOMIC DNA]</scope>
    <source>
        <strain evidence="1 2">1215</strain>
    </source>
</reference>
<evidence type="ECO:0000313" key="2">
    <source>
        <dbReference type="Proteomes" id="UP000197768"/>
    </source>
</evidence>
<protein>
    <submittedName>
        <fullName evidence="1">Uncharacterized protein</fullName>
    </submittedName>
</protein>
<accession>A0A246GH58</accession>
<dbReference type="AlphaFoldDB" id="A0A246GH58"/>
<dbReference type="Proteomes" id="UP000197768">
    <property type="component" value="Unassembled WGS sequence"/>
</dbReference>
<name>A0A246GH58_9FLAO</name>
<sequence length="110" mass="13490">MVNKFLKNRLKMAYCIIKKTKNGIISEIPISTYDLFHEYWLPLFEKYEMRNLSNWRFSHDLEKDELKNIINEFNVILPHITGEWEKERANFILKELRLIKFEDYEYINIG</sequence>